<organism evidence="2 3">
    <name type="scientific">Aduncisulcus paluster</name>
    <dbReference type="NCBI Taxonomy" id="2918883"/>
    <lineage>
        <taxon>Eukaryota</taxon>
        <taxon>Metamonada</taxon>
        <taxon>Carpediemonas-like organisms</taxon>
        <taxon>Aduncisulcus</taxon>
    </lineage>
</organism>
<comment type="caution">
    <text evidence="2">The sequence shown here is derived from an EMBL/GenBank/DDBJ whole genome shotgun (WGS) entry which is preliminary data.</text>
</comment>
<evidence type="ECO:0000313" key="3">
    <source>
        <dbReference type="Proteomes" id="UP001057375"/>
    </source>
</evidence>
<proteinExistence type="predicted"/>
<evidence type="ECO:0000313" key="2">
    <source>
        <dbReference type="EMBL" id="GKT27964.1"/>
    </source>
</evidence>
<feature type="compositionally biased region" description="Acidic residues" evidence="1">
    <location>
        <begin position="1246"/>
        <end position="1257"/>
    </location>
</feature>
<protein>
    <submittedName>
        <fullName evidence="2">Uncharacterized protein</fullName>
    </submittedName>
</protein>
<evidence type="ECO:0000256" key="1">
    <source>
        <dbReference type="SAM" id="MobiDB-lite"/>
    </source>
</evidence>
<reference evidence="2" key="1">
    <citation type="submission" date="2022-03" db="EMBL/GenBank/DDBJ databases">
        <title>Draft genome sequence of Aduncisulcus paluster, a free-living microaerophilic Fornicata.</title>
        <authorList>
            <person name="Yuyama I."/>
            <person name="Kume K."/>
            <person name="Tamura T."/>
            <person name="Inagaki Y."/>
            <person name="Hashimoto T."/>
        </authorList>
    </citation>
    <scope>NUCLEOTIDE SEQUENCE</scope>
    <source>
        <strain evidence="2">NY0171</strain>
    </source>
</reference>
<feature type="compositionally biased region" description="Basic and acidic residues" evidence="1">
    <location>
        <begin position="1230"/>
        <end position="1245"/>
    </location>
</feature>
<feature type="region of interest" description="Disordered" evidence="1">
    <location>
        <begin position="1230"/>
        <end position="1257"/>
    </location>
</feature>
<sequence length="1364" mass="152354">MTSSLGDKKKYSISSGKLHHFKFISKKLECSLYSAVYETKVSTILASQRNLLGLMDVTQTVSIPVVVEVYLSCCSFTLDEIDRALQVIDFVHQNREAWNDNPQVIPHIPMIFGIVDTIPAKVPSVTSIPNEFQKLTKETPIFGIVREPLHSLTSVAQDISRLPSDTSEVSSSVKMQSLFSIFHDIVTSCALDIGRAEAEGTDESTEASFVVVEGFSNKSRSHILSSLSKDPKAVLREPTDSDNIHPILQDVFGGGASAFKPQETSLFAGDVCLSDFAVRRLKRPAGSSPTGDIVLFDPMYDSIVFTKFGFDSSSDEFVYSQERRRKQFFEWQKEQKKTKGSEKEEEESDPGCDYKLSDLSLIVPKKECFNPITTFFTPYAPTETSPINSFLDVCVNDMRFSSCTMGVSNHEHVAEFMCGLLMSYVLLCASGKLEAFSESKIVKDVSSTSQKNKSKGAITKEMQRWKRLLESEQKRKIESIVKGVESKEEALGHPVSESEFNDLLHSQGLPSVLDIGDGKDRLLLYLKNLHKYSSHVSVNNSVSMVDIMLLNAIEVELKKSDKDANQETLFDSVRLCYTPLFTSVNGMFLLNVSRTLSQLVMGNRYGLGVMLHAMNVFGVTHSKHPECSIPSLSSVEIERQKQIDEKFIPMVAAMKKESLIFRAKRESMKAYWSGKDSQFFESVGSCPVSSSPESSKVSLSYEHEEKMRHYSDSAFPFIADILPPSDDLSKPHPKPLTDEEREFGKKLIDASATKPMTMLSEAVLALRTLDASVYEYAALNICNIFSRDPYGSLFKEAWAAGKGVIGEQLGMISTFMNISCLPPFVLPNSVWENVICAVYKWYLTVNDITAASVHRCVCMFAASLSSHAVMGLGLAYEEDDPVEFGHEDIATRTILENVEENVDGEARIVEKDILEKKDASNGYGFESLISPVIYRAEKQLQESLFPLSGIFFNIGSASLMRVVTTFCRSVKNTTYFTSSSSSSDADRADRYTHLLMALKCARPPSNVMHWELGIQLLTACMCYVRNLEGTNISFAEMVGEHVGGVMKHWRCWGDCREYIMSRTICVLLHNCNCLGDAQSKGLKLIRHKVFSIAGPLRIAAVMSRLSLLSYPAVGSVDQYTMNMRKLFFPGDKFEVFPAILSAKQCEILVSEGYLKKDEIPEKISLATATIPLLAAVYDGVLTWSDICVADGADSELFGLSTASDMGKIWNMAKIPIRKYTNNLEKKEKLAEEKAAKEEGEEKKEEEKEEEEKEEEEIILPPKHSYSPNVILGLKAMIILFRVQPVVTSKFFKPMSILKNIGVDYDIVKESLEPESFEMFCSVLRAANNIMLKLKIAKEKRYIANDYLCGYEAHCEAISSSKFLK</sequence>
<dbReference type="EMBL" id="BQXS01000115">
    <property type="protein sequence ID" value="GKT27964.1"/>
    <property type="molecule type" value="Genomic_DNA"/>
</dbReference>
<keyword evidence="3" id="KW-1185">Reference proteome</keyword>
<name>A0ABQ5K913_9EUKA</name>
<accession>A0ABQ5K913</accession>
<dbReference type="Proteomes" id="UP001057375">
    <property type="component" value="Unassembled WGS sequence"/>
</dbReference>
<gene>
    <name evidence="2" type="ORF">ADUPG1_000319</name>
</gene>